<organism evidence="2 3">
    <name type="scientific">Sporosarcina psychrophila</name>
    <name type="common">Bacillus psychrophilus</name>
    <dbReference type="NCBI Taxonomy" id="1476"/>
    <lineage>
        <taxon>Bacteria</taxon>
        <taxon>Bacillati</taxon>
        <taxon>Bacillota</taxon>
        <taxon>Bacilli</taxon>
        <taxon>Bacillales</taxon>
        <taxon>Caryophanaceae</taxon>
        <taxon>Sporosarcina</taxon>
    </lineage>
</organism>
<dbReference type="EMBL" id="JBEPME010000005">
    <property type="protein sequence ID" value="MET3658390.1"/>
    <property type="molecule type" value="Genomic_DNA"/>
</dbReference>
<dbReference type="Proteomes" id="UP001549104">
    <property type="component" value="Unassembled WGS sequence"/>
</dbReference>
<dbReference type="InterPro" id="IPR029432">
    <property type="entry name" value="Gp28/Gp37-like_dom"/>
</dbReference>
<name>A0ABV2KCL8_SPOPS</name>
<evidence type="ECO:0000313" key="2">
    <source>
        <dbReference type="EMBL" id="MET3658390.1"/>
    </source>
</evidence>
<reference evidence="2 3" key="1">
    <citation type="submission" date="2024-06" db="EMBL/GenBank/DDBJ databases">
        <title>Sorghum-associated microbial communities from plants grown in Nebraska, USA.</title>
        <authorList>
            <person name="Schachtman D."/>
        </authorList>
    </citation>
    <scope>NUCLEOTIDE SEQUENCE [LARGE SCALE GENOMIC DNA]</scope>
    <source>
        <strain evidence="2 3">1288</strain>
    </source>
</reference>
<gene>
    <name evidence="2" type="ORF">ABIC55_003507</name>
</gene>
<sequence>MFLNIFDESFKRLGVIDVYEDLDFTTNYHSHSLLVATIDASRQNIKHFVNSNELRILTKSTDLSRGYIVDYADFKDGTKTDLMIIAKSLSVMLNWRMIERQQVFTGNIVSVINKFVEPFTMMSQNVKRILPNLVIGSSEFIDINIEAAYTDKPLDESLWDICVKNEISYEILMNHETKKYEFIVYSGKNRSTLQGTNPHIIFAAVFGNVISQSYLDDKSNYKSTAYVAGEGEGVVRKVLIINDEASGFARREVFFDARDLQSKYTNSSDTEVTMSPAEYEALLRERGLNKLADYPHIQTFINETDATSQYIYGRDYFLGDVTTSRNDKLSLITHSRVVVAKENYNKSGYSLKVEFGVAIPTIFERIKKEIKNVSVGSSGGGGGTDVTSVSQLNNDLGFITEEQIKQHVHTQISPSSTWVVSHGLNKYPTVTITDSADNEILGDMRYQGPNSIVVTFGFPITGKLICS</sequence>
<dbReference type="Pfam" id="PF14594">
    <property type="entry name" value="Sipho_Gp37"/>
    <property type="match status" value="1"/>
</dbReference>
<proteinExistence type="predicted"/>
<evidence type="ECO:0000259" key="1">
    <source>
        <dbReference type="Pfam" id="PF14594"/>
    </source>
</evidence>
<keyword evidence="3" id="KW-1185">Reference proteome</keyword>
<feature type="domain" description="Gp28/Gp37-like" evidence="1">
    <location>
        <begin position="3"/>
        <end position="356"/>
    </location>
</feature>
<evidence type="ECO:0000313" key="3">
    <source>
        <dbReference type="Proteomes" id="UP001549104"/>
    </source>
</evidence>
<dbReference type="RefSeq" id="WP_354314031.1">
    <property type="nucleotide sequence ID" value="NZ_JBEPME010000005.1"/>
</dbReference>
<protein>
    <submittedName>
        <fullName evidence="2">Pyridoxine/pyridoxamine 5'-phosphate oxidase</fullName>
    </submittedName>
</protein>
<comment type="caution">
    <text evidence="2">The sequence shown here is derived from an EMBL/GenBank/DDBJ whole genome shotgun (WGS) entry which is preliminary data.</text>
</comment>
<accession>A0ABV2KCL8</accession>